<name>A0ABR9JI83_9MICC</name>
<dbReference type="Gene3D" id="3.40.190.10">
    <property type="entry name" value="Periplasmic binding protein-like II"/>
    <property type="match status" value="2"/>
</dbReference>
<dbReference type="Pfam" id="PF00497">
    <property type="entry name" value="SBP_bac_3"/>
    <property type="match status" value="1"/>
</dbReference>
<dbReference type="PROSITE" id="PS51257">
    <property type="entry name" value="PROKAR_LIPOPROTEIN"/>
    <property type="match status" value="1"/>
</dbReference>
<feature type="compositionally biased region" description="Acidic residues" evidence="2">
    <location>
        <begin position="43"/>
        <end position="52"/>
    </location>
</feature>
<dbReference type="PANTHER" id="PTHR35936">
    <property type="entry name" value="MEMBRANE-BOUND LYTIC MUREIN TRANSGLYCOSYLASE F"/>
    <property type="match status" value="1"/>
</dbReference>
<reference evidence="5 6" key="1">
    <citation type="submission" date="2020-10" db="EMBL/GenBank/DDBJ databases">
        <title>Sequencing the genomes of 1000 actinobacteria strains.</title>
        <authorList>
            <person name="Klenk H.-P."/>
        </authorList>
    </citation>
    <scope>NUCLEOTIDE SEQUENCE [LARGE SCALE GENOMIC DNA]</scope>
    <source>
        <strain evidence="5 6">DSM 15666</strain>
    </source>
</reference>
<evidence type="ECO:0000256" key="2">
    <source>
        <dbReference type="SAM" id="MobiDB-lite"/>
    </source>
</evidence>
<dbReference type="RefSeq" id="WP_192596679.1">
    <property type="nucleotide sequence ID" value="NZ_BAAALJ010000045.1"/>
</dbReference>
<gene>
    <name evidence="5" type="ORF">H4W27_002710</name>
</gene>
<proteinExistence type="predicted"/>
<keyword evidence="6" id="KW-1185">Reference proteome</keyword>
<keyword evidence="1 3" id="KW-0732">Signal</keyword>
<dbReference type="InterPro" id="IPR001638">
    <property type="entry name" value="Solute-binding_3/MltF_N"/>
</dbReference>
<feature type="signal peptide" evidence="3">
    <location>
        <begin position="1"/>
        <end position="21"/>
    </location>
</feature>
<evidence type="ECO:0000259" key="4">
    <source>
        <dbReference type="SMART" id="SM00062"/>
    </source>
</evidence>
<dbReference type="SMART" id="SM00062">
    <property type="entry name" value="PBPb"/>
    <property type="match status" value="1"/>
</dbReference>
<feature type="region of interest" description="Disordered" evidence="2">
    <location>
        <begin position="26"/>
        <end position="52"/>
    </location>
</feature>
<accession>A0ABR9JI83</accession>
<sequence>MTARYRPLSVSIALLGLTAIAGCGGQTTQGGSEDPDPGAGGTDVEEIDSDGADYEGPELPEGMDELRFGWAQLTDYSSRNPTNDEIEGLYVDVARDIAEDIGVDIVFSESTWPTIVLGLEADKYDFTFVGKTEERETQSDFTEDLLEADFTFAVREGETEELPDFDALDVEGNTIGVTTGSNTDEALTPLVENAEILRVQDVGGVLLAVQNGQADAMAGVRDYLLASIEGYPLETVDSAWGTSVQGITVPPGNDELLEVMSYQAERLKDEGVIEDLIEKYELIGVEASE</sequence>
<dbReference type="Proteomes" id="UP000643525">
    <property type="component" value="Unassembled WGS sequence"/>
</dbReference>
<comment type="caution">
    <text evidence="5">The sequence shown here is derived from an EMBL/GenBank/DDBJ whole genome shotgun (WGS) entry which is preliminary data.</text>
</comment>
<protein>
    <submittedName>
        <fullName evidence="5">Polar amino acid transport system substrate-binding protein</fullName>
    </submittedName>
</protein>
<evidence type="ECO:0000313" key="6">
    <source>
        <dbReference type="Proteomes" id="UP000643525"/>
    </source>
</evidence>
<evidence type="ECO:0000256" key="3">
    <source>
        <dbReference type="SAM" id="SignalP"/>
    </source>
</evidence>
<dbReference type="PANTHER" id="PTHR35936:SF17">
    <property type="entry name" value="ARGININE-BINDING EXTRACELLULAR PROTEIN ARTP"/>
    <property type="match status" value="1"/>
</dbReference>
<dbReference type="EMBL" id="JADBED010000002">
    <property type="protein sequence ID" value="MBE1525536.1"/>
    <property type="molecule type" value="Genomic_DNA"/>
</dbReference>
<evidence type="ECO:0000256" key="1">
    <source>
        <dbReference type="ARBA" id="ARBA00022729"/>
    </source>
</evidence>
<feature type="domain" description="Solute-binding protein family 3/N-terminal" evidence="4">
    <location>
        <begin position="65"/>
        <end position="284"/>
    </location>
</feature>
<feature type="chain" id="PRO_5046856097" evidence="3">
    <location>
        <begin position="22"/>
        <end position="289"/>
    </location>
</feature>
<evidence type="ECO:0000313" key="5">
    <source>
        <dbReference type="EMBL" id="MBE1525536.1"/>
    </source>
</evidence>
<dbReference type="SUPFAM" id="SSF53850">
    <property type="entry name" value="Periplasmic binding protein-like II"/>
    <property type="match status" value="1"/>
</dbReference>
<organism evidence="5 6">
    <name type="scientific">Nesterenkonia lutea</name>
    <dbReference type="NCBI Taxonomy" id="272919"/>
    <lineage>
        <taxon>Bacteria</taxon>
        <taxon>Bacillati</taxon>
        <taxon>Actinomycetota</taxon>
        <taxon>Actinomycetes</taxon>
        <taxon>Micrococcales</taxon>
        <taxon>Micrococcaceae</taxon>
        <taxon>Nesterenkonia</taxon>
    </lineage>
</organism>